<feature type="transmembrane region" description="Helical" evidence="1">
    <location>
        <begin position="140"/>
        <end position="160"/>
    </location>
</feature>
<dbReference type="EMBL" id="FNFH01000001">
    <property type="protein sequence ID" value="SDJ61647.1"/>
    <property type="molecule type" value="Genomic_DNA"/>
</dbReference>
<feature type="transmembrane region" description="Helical" evidence="1">
    <location>
        <begin position="109"/>
        <end position="128"/>
    </location>
</feature>
<proteinExistence type="predicted"/>
<keyword evidence="1" id="KW-1133">Transmembrane helix</keyword>
<protein>
    <submittedName>
        <fullName evidence="2">Uncharacterized membrane protein</fullName>
    </submittedName>
</protein>
<gene>
    <name evidence="2" type="ORF">SAMN05216212_0427</name>
</gene>
<reference evidence="3" key="1">
    <citation type="submission" date="2016-10" db="EMBL/GenBank/DDBJ databases">
        <authorList>
            <person name="Varghese N."/>
            <person name="Submissions S."/>
        </authorList>
    </citation>
    <scope>NUCLEOTIDE SEQUENCE [LARGE SCALE GENOMIC DNA]</scope>
    <source>
        <strain evidence="3">CGMCC 1.10658</strain>
    </source>
</reference>
<accession>A0A1G8V701</accession>
<sequence length="437" mass="48288">MRQYLLHLSEKLRTSFLTVPATMIVVAILLASLLRLLDNWYDPAGFTGLDWLRIRDAESARALLSTIAASTITVAGTVFSITVVALTLASNQFGPRVVRNFVRDRSTQVALGIFLATFVYALVTIRSIDVLSDTNRSYDLAVHAGVFLALVSIGFLVFFIHNVAQTIQVDNITHQINKELHAAIAREYPKSWSDAEGEKFDEERLDLGSGWVNIPSGSGGYVQLINKPALKALAEKYDCCLHITCHPGAYITHWGVIGRVYQPPAEMEELIHGTQWAVEMGPVPTAEQDIVFSIRQLSQIAVRALSPGVNDPFTAYTCVDRLVEGLGTVLQRPEPPNCFADDTGRLRLITCELSFSDLLDASLDEICEHGRANGVFVRHLLASLLRLSRACGRGDDRSGLLAYVKGLEEDCEIFIESRRDLEKIKSTVEEITAQLTN</sequence>
<evidence type="ECO:0000313" key="3">
    <source>
        <dbReference type="Proteomes" id="UP000199305"/>
    </source>
</evidence>
<feature type="transmembrane region" description="Helical" evidence="1">
    <location>
        <begin position="62"/>
        <end position="88"/>
    </location>
</feature>
<dbReference type="InterPro" id="IPR018723">
    <property type="entry name" value="DUF2254_membrane"/>
</dbReference>
<dbReference type="AlphaFoldDB" id="A0A1G8V701"/>
<feature type="transmembrane region" description="Helical" evidence="1">
    <location>
        <begin position="12"/>
        <end position="34"/>
    </location>
</feature>
<evidence type="ECO:0000313" key="2">
    <source>
        <dbReference type="EMBL" id="SDJ61647.1"/>
    </source>
</evidence>
<dbReference type="RefSeq" id="WP_091507344.1">
    <property type="nucleotide sequence ID" value="NZ_FNFH01000001.1"/>
</dbReference>
<evidence type="ECO:0000256" key="1">
    <source>
        <dbReference type="SAM" id="Phobius"/>
    </source>
</evidence>
<dbReference type="OrthoDB" id="2955631at2"/>
<name>A0A1G8V701_9GAMM</name>
<dbReference type="STRING" id="658219.SAMN05216212_0427"/>
<dbReference type="Proteomes" id="UP000199305">
    <property type="component" value="Unassembled WGS sequence"/>
</dbReference>
<organism evidence="2 3">
    <name type="scientific">Microbulbifer yueqingensis</name>
    <dbReference type="NCBI Taxonomy" id="658219"/>
    <lineage>
        <taxon>Bacteria</taxon>
        <taxon>Pseudomonadati</taxon>
        <taxon>Pseudomonadota</taxon>
        <taxon>Gammaproteobacteria</taxon>
        <taxon>Cellvibrionales</taxon>
        <taxon>Microbulbiferaceae</taxon>
        <taxon>Microbulbifer</taxon>
    </lineage>
</organism>
<keyword evidence="3" id="KW-1185">Reference proteome</keyword>
<dbReference type="Pfam" id="PF10011">
    <property type="entry name" value="DUF2254"/>
    <property type="match status" value="1"/>
</dbReference>
<keyword evidence="1" id="KW-0812">Transmembrane</keyword>
<keyword evidence="1" id="KW-0472">Membrane</keyword>